<dbReference type="PANTHER" id="PTHR44216:SF3">
    <property type="entry name" value="PROTEIN O-MANNOSYL-TRANSFERASE TMTC2"/>
    <property type="match status" value="1"/>
</dbReference>
<dbReference type="OMA" id="QTEMHQG"/>
<dbReference type="GO" id="GO:0035269">
    <property type="term" value="P:protein O-linked glycosylation via mannose"/>
    <property type="evidence" value="ECO:0007669"/>
    <property type="project" value="TreeGrafter"/>
</dbReference>
<reference evidence="1" key="3">
    <citation type="submission" date="2025-09" db="UniProtKB">
        <authorList>
            <consortium name="Ensembl"/>
        </authorList>
    </citation>
    <scope>IDENTIFICATION</scope>
</reference>
<dbReference type="InterPro" id="IPR019734">
    <property type="entry name" value="TPR_rpt"/>
</dbReference>
<dbReference type="STRING" id="9643.ENSUAMP00000004440"/>
<proteinExistence type="predicted"/>
<reference evidence="2" key="1">
    <citation type="submission" date="2016-06" db="EMBL/GenBank/DDBJ databases">
        <title>De novo assembly and RNA-Seq shows season-dependent expression and editing in black bear kidneys.</title>
        <authorList>
            <person name="Korstanje R."/>
            <person name="Srivastava A."/>
            <person name="Sarsani V.K."/>
            <person name="Sheehan S.M."/>
            <person name="Seger R.L."/>
            <person name="Barter M.E."/>
            <person name="Lindqvist C."/>
            <person name="Brody L.C."/>
            <person name="Mullikin J.C."/>
        </authorList>
    </citation>
    <scope>NUCLEOTIDE SEQUENCE [LARGE SCALE GENOMIC DNA]</scope>
</reference>
<dbReference type="AlphaFoldDB" id="A0A452QHG3"/>
<dbReference type="InterPro" id="IPR052384">
    <property type="entry name" value="TMTC_O-mannosyltransferase"/>
</dbReference>
<keyword evidence="2" id="KW-1185">Reference proteome</keyword>
<reference evidence="1" key="2">
    <citation type="submission" date="2025-08" db="UniProtKB">
        <authorList>
            <consortium name="Ensembl"/>
        </authorList>
    </citation>
    <scope>IDENTIFICATION</scope>
</reference>
<sequence>MNLGAILHLNGRLQKAEANYLRALQLKPDDVITQSNLRKLWNIMEKQGMEGQTEMHQG</sequence>
<dbReference type="Proteomes" id="UP000291022">
    <property type="component" value="Unassembled WGS sequence"/>
</dbReference>
<dbReference type="Ensembl" id="ENSUAMT00000005063.1">
    <property type="protein sequence ID" value="ENSUAMP00000004440.1"/>
    <property type="gene ID" value="ENSUAMG00000004076.1"/>
</dbReference>
<organism evidence="1 2">
    <name type="scientific">Ursus americanus</name>
    <name type="common">American black bear</name>
    <name type="synonym">Euarctos americanus</name>
    <dbReference type="NCBI Taxonomy" id="9643"/>
    <lineage>
        <taxon>Eukaryota</taxon>
        <taxon>Metazoa</taxon>
        <taxon>Chordata</taxon>
        <taxon>Craniata</taxon>
        <taxon>Vertebrata</taxon>
        <taxon>Euteleostomi</taxon>
        <taxon>Mammalia</taxon>
        <taxon>Eutheria</taxon>
        <taxon>Laurasiatheria</taxon>
        <taxon>Carnivora</taxon>
        <taxon>Caniformia</taxon>
        <taxon>Ursidae</taxon>
        <taxon>Ursus</taxon>
    </lineage>
</organism>
<dbReference type="Gene3D" id="1.25.40.10">
    <property type="entry name" value="Tetratricopeptide repeat domain"/>
    <property type="match status" value="1"/>
</dbReference>
<dbReference type="GO" id="GO:0005789">
    <property type="term" value="C:endoplasmic reticulum membrane"/>
    <property type="evidence" value="ECO:0007669"/>
    <property type="project" value="TreeGrafter"/>
</dbReference>
<dbReference type="SUPFAM" id="SSF48452">
    <property type="entry name" value="TPR-like"/>
    <property type="match status" value="1"/>
</dbReference>
<protein>
    <submittedName>
        <fullName evidence="1">Uncharacterized protein</fullName>
    </submittedName>
</protein>
<dbReference type="FunFam" id="1.25.40.10:FF:000130">
    <property type="entry name" value="Transmembrane and tetratricopeptide repeat containing 2"/>
    <property type="match status" value="1"/>
</dbReference>
<accession>A0A452QHG3</accession>
<dbReference type="InterPro" id="IPR011990">
    <property type="entry name" value="TPR-like_helical_dom_sf"/>
</dbReference>
<dbReference type="GeneTree" id="ENSGT00940000156144"/>
<evidence type="ECO:0000313" key="1">
    <source>
        <dbReference type="Ensembl" id="ENSUAMP00000004440.1"/>
    </source>
</evidence>
<name>A0A452QHG3_URSAM</name>
<evidence type="ECO:0000313" key="2">
    <source>
        <dbReference type="Proteomes" id="UP000291022"/>
    </source>
</evidence>
<dbReference type="PANTHER" id="PTHR44216">
    <property type="entry name" value="PROTEIN O-MANNOSYL-TRANSFERASE TMTC2"/>
    <property type="match status" value="1"/>
</dbReference>
<dbReference type="GO" id="GO:0000030">
    <property type="term" value="F:mannosyltransferase activity"/>
    <property type="evidence" value="ECO:0007669"/>
    <property type="project" value="TreeGrafter"/>
</dbReference>
<dbReference type="Pfam" id="PF00515">
    <property type="entry name" value="TPR_1"/>
    <property type="match status" value="1"/>
</dbReference>